<comment type="caution">
    <text evidence="2">The sequence shown here is derived from an EMBL/GenBank/DDBJ whole genome shotgun (WGS) entry which is preliminary data.</text>
</comment>
<feature type="chain" id="PRO_5041152785" evidence="1">
    <location>
        <begin position="19"/>
        <end position="97"/>
    </location>
</feature>
<protein>
    <submittedName>
        <fullName evidence="2">Uncharacterized protein</fullName>
    </submittedName>
</protein>
<organism evidence="2 3">
    <name type="scientific">Tilletia laevis</name>
    <dbReference type="NCBI Taxonomy" id="157183"/>
    <lineage>
        <taxon>Eukaryota</taxon>
        <taxon>Fungi</taxon>
        <taxon>Dikarya</taxon>
        <taxon>Basidiomycota</taxon>
        <taxon>Ustilaginomycotina</taxon>
        <taxon>Exobasidiomycetes</taxon>
        <taxon>Tilletiales</taxon>
        <taxon>Tilletiaceae</taxon>
        <taxon>Tilletia</taxon>
    </lineage>
</organism>
<proteinExistence type="predicted"/>
<evidence type="ECO:0000313" key="2">
    <source>
        <dbReference type="EMBL" id="CAD6901525.1"/>
    </source>
</evidence>
<feature type="signal peptide" evidence="1">
    <location>
        <begin position="1"/>
        <end position="18"/>
    </location>
</feature>
<evidence type="ECO:0000313" key="3">
    <source>
        <dbReference type="Proteomes" id="UP000836404"/>
    </source>
</evidence>
<reference evidence="2 3" key="1">
    <citation type="submission" date="2020-10" db="EMBL/GenBank/DDBJ databases">
        <authorList>
            <person name="Sedaghatjoo S."/>
        </authorList>
    </citation>
    <scope>NUCLEOTIDE SEQUENCE [LARGE SCALE GENOMIC DNA]</scope>
    <source>
        <strain evidence="2 3">LLFL</strain>
    </source>
</reference>
<sequence>MQRPNLLLATLLITYTAAKPAEVFVCGFRRSENYSIKGKDLKVFAIANRNDVDLQVHVTFRLLKGMRDDESKYRTTVLYSDRNLEPALDPTLSLLTI</sequence>
<name>A0A9N8LJC0_9BASI</name>
<dbReference type="EMBL" id="CAJHJF010000406">
    <property type="protein sequence ID" value="CAD6901525.1"/>
    <property type="molecule type" value="Genomic_DNA"/>
</dbReference>
<accession>A0A9N8LJC0</accession>
<keyword evidence="1" id="KW-0732">Signal</keyword>
<dbReference type="OrthoDB" id="3048647at2759"/>
<dbReference type="AlphaFoldDB" id="A0A9N8LJC0"/>
<gene>
    <name evidence="2" type="ORF">JKILLFL_G7544</name>
</gene>
<evidence type="ECO:0000256" key="1">
    <source>
        <dbReference type="SAM" id="SignalP"/>
    </source>
</evidence>
<keyword evidence="3" id="KW-1185">Reference proteome</keyword>
<dbReference type="Proteomes" id="UP000836404">
    <property type="component" value="Unassembled WGS sequence"/>
</dbReference>